<dbReference type="SUPFAM" id="SSF56300">
    <property type="entry name" value="Metallo-dependent phosphatases"/>
    <property type="match status" value="1"/>
</dbReference>
<dbReference type="EMBL" id="JAMFMA010000003">
    <property type="protein sequence ID" value="MCL6274928.1"/>
    <property type="molecule type" value="Genomic_DNA"/>
</dbReference>
<dbReference type="InterPro" id="IPR004843">
    <property type="entry name" value="Calcineurin-like_PHP"/>
</dbReference>
<evidence type="ECO:0000256" key="1">
    <source>
        <dbReference type="ARBA" id="ARBA00022729"/>
    </source>
</evidence>
<feature type="chain" id="PRO_5045326366" evidence="2">
    <location>
        <begin position="25"/>
        <end position="442"/>
    </location>
</feature>
<dbReference type="RefSeq" id="WP_249658115.1">
    <property type="nucleotide sequence ID" value="NZ_JAMFMA010000003.1"/>
</dbReference>
<dbReference type="Pfam" id="PF00149">
    <property type="entry name" value="Metallophos"/>
    <property type="match status" value="1"/>
</dbReference>
<dbReference type="SUPFAM" id="SSF49363">
    <property type="entry name" value="Purple acid phosphatase, N-terminal domain"/>
    <property type="match status" value="1"/>
</dbReference>
<feature type="signal peptide" evidence="2">
    <location>
        <begin position="1"/>
        <end position="24"/>
    </location>
</feature>
<evidence type="ECO:0000313" key="6">
    <source>
        <dbReference type="Proteomes" id="UP001203607"/>
    </source>
</evidence>
<dbReference type="InterPro" id="IPR015914">
    <property type="entry name" value="PAPs_N"/>
</dbReference>
<dbReference type="PANTHER" id="PTHR22953">
    <property type="entry name" value="ACID PHOSPHATASE RELATED"/>
    <property type="match status" value="1"/>
</dbReference>
<dbReference type="Gene3D" id="2.60.40.380">
    <property type="entry name" value="Purple acid phosphatase-like, N-terminal"/>
    <property type="match status" value="1"/>
</dbReference>
<organism evidence="5 6">
    <name type="scientific">Flagellimonas spongiicola</name>
    <dbReference type="NCBI Taxonomy" id="2942208"/>
    <lineage>
        <taxon>Bacteria</taxon>
        <taxon>Pseudomonadati</taxon>
        <taxon>Bacteroidota</taxon>
        <taxon>Flavobacteriia</taxon>
        <taxon>Flavobacteriales</taxon>
        <taxon>Flavobacteriaceae</taxon>
        <taxon>Flagellimonas</taxon>
    </lineage>
</organism>
<evidence type="ECO:0000256" key="2">
    <source>
        <dbReference type="SAM" id="SignalP"/>
    </source>
</evidence>
<keyword evidence="6" id="KW-1185">Reference proteome</keyword>
<name>A0ABT0PU56_9FLAO</name>
<sequence>MSIRKPYSIAVNAIFFLFFLPLMAQHQHDDLHHWEIPSKDPDRIMLTFNGNPATSRAVTWRTDTSVTQAVAQIAEATVNSKFTENAETKAATTEPFDLGLYKGNASLMVNYHSVSFEGLLPDKQYVYRVGDGYDHWSEWIQFRTAKSRYAPTQFVYFGDAQNNVLAHWSRVIRMAYLMAPSASFAIHAGDLINSAHSDQEWAEWYKAGGFIHSQWTAIPVVGNHEFRPVAEGEPRKLALQWRPQFTLPIETDLDPALHETVYTVDHQDVRIIVLNSNELLEEQSAYIEKQLKESQAKWNIITCHHSVFSPAKGRDFQFAREHWRPIFDKYGVDLVLNGHDHTYARGHVPERSSETDSNGSVGTIYVTSVSGPKQYSLDSEQMKTYEEQGYQLDNAAEQTQFFQVITIEGNKLTYVAYTTLGDEYDRAEITKDFKTKKKQLKQ</sequence>
<dbReference type="Proteomes" id="UP001203607">
    <property type="component" value="Unassembled WGS sequence"/>
</dbReference>
<accession>A0ABT0PU56</accession>
<dbReference type="Gene3D" id="3.60.21.10">
    <property type="match status" value="1"/>
</dbReference>
<dbReference type="InterPro" id="IPR029052">
    <property type="entry name" value="Metallo-depent_PP-like"/>
</dbReference>
<dbReference type="Pfam" id="PF16656">
    <property type="entry name" value="Pur_ac_phosph_N"/>
    <property type="match status" value="1"/>
</dbReference>
<reference evidence="5 6" key="1">
    <citation type="submission" date="2022-05" db="EMBL/GenBank/DDBJ databases">
        <authorList>
            <person name="Park J.-S."/>
        </authorList>
    </citation>
    <scope>NUCLEOTIDE SEQUENCE [LARGE SCALE GENOMIC DNA]</scope>
    <source>
        <strain evidence="5 6">2012CJ35-5</strain>
    </source>
</reference>
<protein>
    <submittedName>
        <fullName evidence="5">Metallophosphoesterase family protein</fullName>
    </submittedName>
</protein>
<gene>
    <name evidence="5" type="ORF">M3P19_12980</name>
</gene>
<evidence type="ECO:0000259" key="4">
    <source>
        <dbReference type="Pfam" id="PF16656"/>
    </source>
</evidence>
<dbReference type="InterPro" id="IPR008963">
    <property type="entry name" value="Purple_acid_Pase-like_N"/>
</dbReference>
<evidence type="ECO:0000259" key="3">
    <source>
        <dbReference type="Pfam" id="PF00149"/>
    </source>
</evidence>
<feature type="domain" description="Purple acid phosphatase N-terminal" evidence="4">
    <location>
        <begin position="41"/>
        <end position="144"/>
    </location>
</feature>
<keyword evidence="1 2" id="KW-0732">Signal</keyword>
<proteinExistence type="predicted"/>
<evidence type="ECO:0000313" key="5">
    <source>
        <dbReference type="EMBL" id="MCL6274928.1"/>
    </source>
</evidence>
<feature type="domain" description="Calcineurin-like phosphoesterase" evidence="3">
    <location>
        <begin position="180"/>
        <end position="343"/>
    </location>
</feature>
<dbReference type="PANTHER" id="PTHR22953:SF153">
    <property type="entry name" value="PURPLE ACID PHOSPHATASE"/>
    <property type="match status" value="1"/>
</dbReference>
<comment type="caution">
    <text evidence="5">The sequence shown here is derived from an EMBL/GenBank/DDBJ whole genome shotgun (WGS) entry which is preliminary data.</text>
</comment>
<dbReference type="InterPro" id="IPR039331">
    <property type="entry name" value="PAPs-like"/>
</dbReference>